<feature type="chain" id="PRO_5043618628" description="Secreted protein" evidence="1">
    <location>
        <begin position="20"/>
        <end position="81"/>
    </location>
</feature>
<dbReference type="EMBL" id="BPLR01004611">
    <property type="protein sequence ID" value="GIX96138.1"/>
    <property type="molecule type" value="Genomic_DNA"/>
</dbReference>
<evidence type="ECO:0000256" key="1">
    <source>
        <dbReference type="SAM" id="SignalP"/>
    </source>
</evidence>
<evidence type="ECO:0000313" key="2">
    <source>
        <dbReference type="EMBL" id="GIX96138.1"/>
    </source>
</evidence>
<evidence type="ECO:0000313" key="3">
    <source>
        <dbReference type="Proteomes" id="UP001054945"/>
    </source>
</evidence>
<dbReference type="Proteomes" id="UP001054945">
    <property type="component" value="Unassembled WGS sequence"/>
</dbReference>
<reference evidence="2 3" key="1">
    <citation type="submission" date="2021-06" db="EMBL/GenBank/DDBJ databases">
        <title>Caerostris extrusa draft genome.</title>
        <authorList>
            <person name="Kono N."/>
            <person name="Arakawa K."/>
        </authorList>
    </citation>
    <scope>NUCLEOTIDE SEQUENCE [LARGE SCALE GENOMIC DNA]</scope>
</reference>
<sequence>MFRTVAIFNLLILLNPLKSFPGLSLTVTIGVSWVGLNGNAELVDAGVFLTGADGVDGNSLTGFFFDWCEYLVFYSEGHLHN</sequence>
<comment type="caution">
    <text evidence="2">The sequence shown here is derived from an EMBL/GenBank/DDBJ whole genome shotgun (WGS) entry which is preliminary data.</text>
</comment>
<evidence type="ECO:0008006" key="4">
    <source>
        <dbReference type="Google" id="ProtNLM"/>
    </source>
</evidence>
<gene>
    <name evidence="2" type="ORF">CEXT_363211</name>
</gene>
<protein>
    <recommendedName>
        <fullName evidence="4">Secreted protein</fullName>
    </recommendedName>
</protein>
<proteinExistence type="predicted"/>
<accession>A0AAV4PJ39</accession>
<dbReference type="AlphaFoldDB" id="A0AAV4PJ39"/>
<keyword evidence="1" id="KW-0732">Signal</keyword>
<keyword evidence="3" id="KW-1185">Reference proteome</keyword>
<feature type="signal peptide" evidence="1">
    <location>
        <begin position="1"/>
        <end position="19"/>
    </location>
</feature>
<organism evidence="2 3">
    <name type="scientific">Caerostris extrusa</name>
    <name type="common">Bark spider</name>
    <name type="synonym">Caerostris bankana</name>
    <dbReference type="NCBI Taxonomy" id="172846"/>
    <lineage>
        <taxon>Eukaryota</taxon>
        <taxon>Metazoa</taxon>
        <taxon>Ecdysozoa</taxon>
        <taxon>Arthropoda</taxon>
        <taxon>Chelicerata</taxon>
        <taxon>Arachnida</taxon>
        <taxon>Araneae</taxon>
        <taxon>Araneomorphae</taxon>
        <taxon>Entelegynae</taxon>
        <taxon>Araneoidea</taxon>
        <taxon>Araneidae</taxon>
        <taxon>Caerostris</taxon>
    </lineage>
</organism>
<name>A0AAV4PJ39_CAEEX</name>